<keyword evidence="2" id="KW-1185">Reference proteome</keyword>
<accession>M3K2H5</accession>
<reference evidence="1 2" key="1">
    <citation type="submission" date="2013-02" db="EMBL/GenBank/DDBJ databases">
        <title>Genome sequence of Candida maltosa Xu316, a potential industrial strain for xylitol and ethanol production.</title>
        <authorList>
            <person name="Yu J."/>
            <person name="Wang Q."/>
            <person name="Geng X."/>
            <person name="Bao W."/>
            <person name="He P."/>
            <person name="Cai J."/>
        </authorList>
    </citation>
    <scope>NUCLEOTIDE SEQUENCE [LARGE SCALE GENOMIC DNA]</scope>
    <source>
        <strain evidence="2">Xu316</strain>
    </source>
</reference>
<dbReference type="AlphaFoldDB" id="M3K2H5"/>
<comment type="caution">
    <text evidence="1">The sequence shown here is derived from an EMBL/GenBank/DDBJ whole genome shotgun (WGS) entry which is preliminary data.</text>
</comment>
<evidence type="ECO:0000313" key="1">
    <source>
        <dbReference type="EMBL" id="EMG48944.1"/>
    </source>
</evidence>
<sequence>MERACVVRFFFSDPFQSGDGAKLRPSFGRLKGTSRKKKINQTIKTGINANEDFI</sequence>
<organism evidence="1 2">
    <name type="scientific">Candida maltosa (strain Xu316)</name>
    <name type="common">Yeast</name>
    <dbReference type="NCBI Taxonomy" id="1245528"/>
    <lineage>
        <taxon>Eukaryota</taxon>
        <taxon>Fungi</taxon>
        <taxon>Dikarya</taxon>
        <taxon>Ascomycota</taxon>
        <taxon>Saccharomycotina</taxon>
        <taxon>Pichiomycetes</taxon>
        <taxon>Debaryomycetaceae</taxon>
        <taxon>Candida/Lodderomyces clade</taxon>
        <taxon>Candida</taxon>
    </lineage>
</organism>
<protein>
    <submittedName>
        <fullName evidence="1">Uncharacterized protein</fullName>
    </submittedName>
</protein>
<dbReference type="EMBL" id="AOGT01000887">
    <property type="protein sequence ID" value="EMG48944.1"/>
    <property type="molecule type" value="Genomic_DNA"/>
</dbReference>
<proteinExistence type="predicted"/>
<evidence type="ECO:0000313" key="2">
    <source>
        <dbReference type="Proteomes" id="UP000011777"/>
    </source>
</evidence>
<dbReference type="HOGENOM" id="CLU_3050130_0_0_1"/>
<gene>
    <name evidence="1" type="ORF">G210_0392</name>
</gene>
<dbReference type="Proteomes" id="UP000011777">
    <property type="component" value="Unassembled WGS sequence"/>
</dbReference>
<name>M3K2H5_CANMX</name>